<evidence type="ECO:0000259" key="1">
    <source>
        <dbReference type="SMART" id="SM00491"/>
    </source>
</evidence>
<dbReference type="InterPro" id="IPR027417">
    <property type="entry name" value="P-loop_NTPase"/>
</dbReference>
<dbReference type="GO" id="GO:0003678">
    <property type="term" value="F:DNA helicase activity"/>
    <property type="evidence" value="ECO:0007669"/>
    <property type="project" value="TreeGrafter"/>
</dbReference>
<dbReference type="Pfam" id="PF13307">
    <property type="entry name" value="Helicase_C_2"/>
    <property type="match status" value="1"/>
</dbReference>
<evidence type="ECO:0000313" key="2">
    <source>
        <dbReference type="EMBL" id="RLE51647.1"/>
    </source>
</evidence>
<protein>
    <recommendedName>
        <fullName evidence="1">ATP-dependent helicase C-terminal domain-containing protein</fullName>
    </recommendedName>
</protein>
<dbReference type="GO" id="GO:0016818">
    <property type="term" value="F:hydrolase activity, acting on acid anhydrides, in phosphorus-containing anhydrides"/>
    <property type="evidence" value="ECO:0007669"/>
    <property type="project" value="InterPro"/>
</dbReference>
<name>A0A497EWR5_9CREN</name>
<dbReference type="AlphaFoldDB" id="A0A497EWR5"/>
<dbReference type="Proteomes" id="UP000269499">
    <property type="component" value="Unassembled WGS sequence"/>
</dbReference>
<dbReference type="InterPro" id="IPR006555">
    <property type="entry name" value="ATP-dep_Helicase_C"/>
</dbReference>
<dbReference type="PANTHER" id="PTHR11472">
    <property type="entry name" value="DNA REPAIR DEAD HELICASE RAD3/XP-D SUBFAMILY MEMBER"/>
    <property type="match status" value="1"/>
</dbReference>
<dbReference type="InterPro" id="IPR045028">
    <property type="entry name" value="DinG/Rad3-like"/>
</dbReference>
<dbReference type="Gene3D" id="3.40.50.300">
    <property type="entry name" value="P-loop containing nucleotide triphosphate hydrolases"/>
    <property type="match status" value="1"/>
</dbReference>
<gene>
    <name evidence="2" type="ORF">DRJ26_05545</name>
</gene>
<feature type="domain" description="ATP-dependent helicase C-terminal" evidence="1">
    <location>
        <begin position="89"/>
        <end position="236"/>
    </location>
</feature>
<evidence type="ECO:0000313" key="3">
    <source>
        <dbReference type="Proteomes" id="UP000269499"/>
    </source>
</evidence>
<organism evidence="2 3">
    <name type="scientific">Thermoproteota archaeon</name>
    <dbReference type="NCBI Taxonomy" id="2056631"/>
    <lineage>
        <taxon>Archaea</taxon>
        <taxon>Thermoproteota</taxon>
    </lineage>
</organism>
<reference evidence="2 3" key="1">
    <citation type="submission" date="2018-06" db="EMBL/GenBank/DDBJ databases">
        <title>Extensive metabolic versatility and redundancy in microbially diverse, dynamic hydrothermal sediments.</title>
        <authorList>
            <person name="Dombrowski N."/>
            <person name="Teske A."/>
            <person name="Baker B.J."/>
        </authorList>
    </citation>
    <scope>NUCLEOTIDE SEQUENCE [LARGE SCALE GENOMIC DNA]</scope>
    <source>
        <strain evidence="2">B20_G2</strain>
    </source>
</reference>
<dbReference type="SMART" id="SM00491">
    <property type="entry name" value="HELICc2"/>
    <property type="match status" value="1"/>
</dbReference>
<dbReference type="EMBL" id="QMRA01000159">
    <property type="protein sequence ID" value="RLE51647.1"/>
    <property type="molecule type" value="Genomic_DNA"/>
</dbReference>
<comment type="caution">
    <text evidence="2">The sequence shown here is derived from an EMBL/GenBank/DDBJ whole genome shotgun (WGS) entry which is preliminary data.</text>
</comment>
<dbReference type="GO" id="GO:0006139">
    <property type="term" value="P:nucleobase-containing compound metabolic process"/>
    <property type="evidence" value="ECO:0007669"/>
    <property type="project" value="InterPro"/>
</dbReference>
<dbReference type="PANTHER" id="PTHR11472:SF34">
    <property type="entry name" value="REGULATOR OF TELOMERE ELONGATION HELICASE 1"/>
    <property type="match status" value="1"/>
</dbReference>
<sequence>ILGERWLLFNRCIFCSGTLELIEAFAETIGLNNYAKIKVPNIYRKENVKVYIVTGLTTRGEELSDEMAERYVKAIRDFLEIVQVNSAIFTASYRIQSRLFERGLSEEIEKLGYQMFVERRGVSGPESKDILEKFKEASKAGNGVLVAPIGGRFAEGADFPGEELQAIFLVGIPFEKPTTRTRLYIDYYSSIYGNEKGRFYAYILPALRRASQALGRAIRSLDDKAVLVLADNRYLGYLDILPDFIKDWHVKNTLH</sequence>
<dbReference type="GO" id="GO:0005524">
    <property type="term" value="F:ATP binding"/>
    <property type="evidence" value="ECO:0007669"/>
    <property type="project" value="InterPro"/>
</dbReference>
<feature type="non-terminal residue" evidence="2">
    <location>
        <position position="1"/>
    </location>
</feature>
<accession>A0A497EWR5</accession>
<proteinExistence type="predicted"/>
<dbReference type="GO" id="GO:0003676">
    <property type="term" value="F:nucleic acid binding"/>
    <property type="evidence" value="ECO:0007669"/>
    <property type="project" value="InterPro"/>
</dbReference>